<reference evidence="2 3" key="1">
    <citation type="submission" date="2020-08" db="EMBL/GenBank/DDBJ databases">
        <title>Plant Genome Project.</title>
        <authorList>
            <person name="Zhang R.-G."/>
        </authorList>
    </citation>
    <scope>NUCLEOTIDE SEQUENCE [LARGE SCALE GENOMIC DNA]</scope>
    <source>
        <tissue evidence="2">Rhizome</tissue>
    </source>
</reference>
<keyword evidence="3" id="KW-1185">Reference proteome</keyword>
<protein>
    <submittedName>
        <fullName evidence="2">Uncharacterized protein</fullName>
    </submittedName>
</protein>
<proteinExistence type="predicted"/>
<comment type="caution">
    <text evidence="2">The sequence shown here is derived from an EMBL/GenBank/DDBJ whole genome shotgun (WGS) entry which is preliminary data.</text>
</comment>
<feature type="region of interest" description="Disordered" evidence="1">
    <location>
        <begin position="186"/>
        <end position="205"/>
    </location>
</feature>
<dbReference type="PANTHER" id="PTHR33264:SF6">
    <property type="entry name" value="OS01G0638800 PROTEIN"/>
    <property type="match status" value="1"/>
</dbReference>
<dbReference type="AlphaFoldDB" id="A0A8J5EVD0"/>
<organism evidence="2 3">
    <name type="scientific">Zingiber officinale</name>
    <name type="common">Ginger</name>
    <name type="synonym">Amomum zingiber</name>
    <dbReference type="NCBI Taxonomy" id="94328"/>
    <lineage>
        <taxon>Eukaryota</taxon>
        <taxon>Viridiplantae</taxon>
        <taxon>Streptophyta</taxon>
        <taxon>Embryophyta</taxon>
        <taxon>Tracheophyta</taxon>
        <taxon>Spermatophyta</taxon>
        <taxon>Magnoliopsida</taxon>
        <taxon>Liliopsida</taxon>
        <taxon>Zingiberales</taxon>
        <taxon>Zingiberaceae</taxon>
        <taxon>Zingiber</taxon>
    </lineage>
</organism>
<dbReference type="EMBL" id="JACMSC010000019">
    <property type="protein sequence ID" value="KAG6473071.1"/>
    <property type="molecule type" value="Genomic_DNA"/>
</dbReference>
<sequence>MFQSSPELKFSSRPPDGLIVRSSPDAGTEAPARYRLPMADVVQGGNDHVECPGESCRSCTALAIGDCVALGCCPFAVVNVLALALVKLPWVASRRCLASLRRRRATMRRRRVADVGGAEEKMREAVMVGEAGRSSGEWREDEGGTPPGLMETEDGVWLELYQVGNWGFGRVSFSGIQREWCLRPRSGGGGGSAPAATFGTVEEFN</sequence>
<evidence type="ECO:0000313" key="3">
    <source>
        <dbReference type="Proteomes" id="UP000734854"/>
    </source>
</evidence>
<gene>
    <name evidence="2" type="ORF">ZIOFF_066978</name>
</gene>
<evidence type="ECO:0000313" key="2">
    <source>
        <dbReference type="EMBL" id="KAG6473071.1"/>
    </source>
</evidence>
<name>A0A8J5EVD0_ZINOF</name>
<accession>A0A8J5EVD0</accession>
<evidence type="ECO:0000256" key="1">
    <source>
        <dbReference type="SAM" id="MobiDB-lite"/>
    </source>
</evidence>
<feature type="region of interest" description="Disordered" evidence="1">
    <location>
        <begin position="1"/>
        <end position="29"/>
    </location>
</feature>
<dbReference type="PANTHER" id="PTHR33264">
    <property type="entry name" value="EXPRESSED PROTEIN"/>
    <property type="match status" value="1"/>
</dbReference>
<dbReference type="Proteomes" id="UP000734854">
    <property type="component" value="Unassembled WGS sequence"/>
</dbReference>
<feature type="region of interest" description="Disordered" evidence="1">
    <location>
        <begin position="129"/>
        <end position="148"/>
    </location>
</feature>